<dbReference type="Gene3D" id="3.40.190.170">
    <property type="entry name" value="Bacterial extracellular solute-binding protein, family 7"/>
    <property type="match status" value="1"/>
</dbReference>
<dbReference type="NCBIfam" id="TIGR00787">
    <property type="entry name" value="dctP"/>
    <property type="match status" value="1"/>
</dbReference>
<sequence>MRPVYGIITFSFIAMIAIIVLISYQPKEYPTDYEQLSTDERIVIRFSHVVGENTPKGMAARKFAELVKERSNGYIEVQVFSNGTLYKDGEEMNALSRGDIQMIAPAISKLTELVPEISVLDLPYAFYTLDEVHEFVQSDAGNKLTDKLKNHNLLVVGLWDSGFKQISNSIRPIEHYSDLSGLRMRIMPSNILEEQYAAVNAQTKRIDFNTVFNQLQKRNVDGQENTLTNITSKNLFSLQNYLTISNHGYLGYFLLFNLDFWNSLPEDVQQLLTETLAEVQEWEWELTKQLNEEKLQDIENCQCIQIHYLSDEDQKEWEEKFEPVYDYYKNHYGDEFIKALPKNQQE</sequence>
<dbReference type="InterPro" id="IPR004682">
    <property type="entry name" value="TRAP_DctP"/>
</dbReference>
<dbReference type="InterPro" id="IPR018389">
    <property type="entry name" value="DctP_fam"/>
</dbReference>
<keyword evidence="4" id="KW-1133">Transmembrane helix</keyword>
<evidence type="ECO:0000256" key="2">
    <source>
        <dbReference type="ARBA" id="ARBA00022448"/>
    </source>
</evidence>
<dbReference type="AlphaFoldDB" id="A0A431UKA6"/>
<reference evidence="5 6" key="1">
    <citation type="submission" date="2018-12" db="EMBL/GenBank/DDBJ databases">
        <authorList>
            <person name="Yu L."/>
        </authorList>
    </citation>
    <scope>NUCLEOTIDE SEQUENCE [LARGE SCALE GENOMIC DNA]</scope>
    <source>
        <strain evidence="5 6">S5H2222</strain>
    </source>
</reference>
<keyword evidence="2" id="KW-0813">Transport</keyword>
<dbReference type="Proteomes" id="UP000276349">
    <property type="component" value="Unassembled WGS sequence"/>
</dbReference>
<dbReference type="RefSeq" id="WP_126295411.1">
    <property type="nucleotide sequence ID" value="NZ_CP155468.1"/>
</dbReference>
<proteinExistence type="inferred from homology"/>
<dbReference type="PIRSF" id="PIRSF006470">
    <property type="entry name" value="DctB"/>
    <property type="match status" value="1"/>
</dbReference>
<gene>
    <name evidence="5" type="ORF">EKG35_15290</name>
</gene>
<dbReference type="GO" id="GO:0030288">
    <property type="term" value="C:outer membrane-bounded periplasmic space"/>
    <property type="evidence" value="ECO:0007669"/>
    <property type="project" value="InterPro"/>
</dbReference>
<dbReference type="GO" id="GO:0055085">
    <property type="term" value="P:transmembrane transport"/>
    <property type="evidence" value="ECO:0007669"/>
    <property type="project" value="InterPro"/>
</dbReference>
<dbReference type="PANTHER" id="PTHR33376">
    <property type="match status" value="1"/>
</dbReference>
<dbReference type="Pfam" id="PF03480">
    <property type="entry name" value="DctP"/>
    <property type="match status" value="1"/>
</dbReference>
<evidence type="ECO:0000313" key="5">
    <source>
        <dbReference type="EMBL" id="RTQ90210.1"/>
    </source>
</evidence>
<protein>
    <submittedName>
        <fullName evidence="5">DctP family TRAP transporter solute-binding subunit</fullName>
    </submittedName>
</protein>
<organism evidence="5 6">
    <name type="scientific">Lysinibacillus telephonicus</name>
    <dbReference type="NCBI Taxonomy" id="1714840"/>
    <lineage>
        <taxon>Bacteria</taxon>
        <taxon>Bacillati</taxon>
        <taxon>Bacillota</taxon>
        <taxon>Bacilli</taxon>
        <taxon>Bacillales</taxon>
        <taxon>Bacillaceae</taxon>
        <taxon>Lysinibacillus</taxon>
    </lineage>
</organism>
<accession>A0A431UKA6</accession>
<dbReference type="PANTHER" id="PTHR33376:SF7">
    <property type="entry name" value="C4-DICARBOXYLATE-BINDING PROTEIN DCTB"/>
    <property type="match status" value="1"/>
</dbReference>
<feature type="transmembrane region" description="Helical" evidence="4">
    <location>
        <begin position="6"/>
        <end position="24"/>
    </location>
</feature>
<dbReference type="InterPro" id="IPR038404">
    <property type="entry name" value="TRAP_DctP_sf"/>
</dbReference>
<keyword evidence="4" id="KW-0472">Membrane</keyword>
<evidence type="ECO:0000256" key="3">
    <source>
        <dbReference type="ARBA" id="ARBA00022729"/>
    </source>
</evidence>
<comment type="caution">
    <text evidence="5">The sequence shown here is derived from an EMBL/GenBank/DDBJ whole genome shotgun (WGS) entry which is preliminary data.</text>
</comment>
<dbReference type="NCBIfam" id="NF037995">
    <property type="entry name" value="TRAP_S1"/>
    <property type="match status" value="1"/>
</dbReference>
<keyword evidence="4" id="KW-0812">Transmembrane</keyword>
<evidence type="ECO:0000256" key="1">
    <source>
        <dbReference type="ARBA" id="ARBA00009023"/>
    </source>
</evidence>
<keyword evidence="6" id="KW-1185">Reference proteome</keyword>
<comment type="similarity">
    <text evidence="1">Belongs to the bacterial solute-binding protein 7 family.</text>
</comment>
<keyword evidence="3" id="KW-0732">Signal</keyword>
<name>A0A431UKA6_9BACI</name>
<evidence type="ECO:0000256" key="4">
    <source>
        <dbReference type="SAM" id="Phobius"/>
    </source>
</evidence>
<dbReference type="EMBL" id="RXNR01000052">
    <property type="protein sequence ID" value="RTQ90210.1"/>
    <property type="molecule type" value="Genomic_DNA"/>
</dbReference>
<evidence type="ECO:0000313" key="6">
    <source>
        <dbReference type="Proteomes" id="UP000276349"/>
    </source>
</evidence>
<dbReference type="OrthoDB" id="9776801at2"/>